<dbReference type="EMBL" id="JAPWIE010000004">
    <property type="protein sequence ID" value="MCZ4551248.1"/>
    <property type="molecule type" value="Genomic_DNA"/>
</dbReference>
<evidence type="ECO:0000256" key="2">
    <source>
        <dbReference type="ARBA" id="ARBA00022692"/>
    </source>
</evidence>
<accession>A0ABT4MW55</accession>
<protein>
    <submittedName>
        <fullName evidence="7">ABC transporter permease</fullName>
    </submittedName>
</protein>
<evidence type="ECO:0000256" key="3">
    <source>
        <dbReference type="ARBA" id="ARBA00022989"/>
    </source>
</evidence>
<reference evidence="7" key="1">
    <citation type="submission" date="2022-12" db="EMBL/GenBank/DDBJ databases">
        <authorList>
            <person name="Krivoruchko A.V."/>
            <person name="Elkin A."/>
        </authorList>
    </citation>
    <scope>NUCLEOTIDE SEQUENCE</scope>
    <source>
        <strain evidence="7">IEGM 1388</strain>
    </source>
</reference>
<gene>
    <name evidence="7" type="ORF">O4213_14755</name>
</gene>
<feature type="transmembrane region" description="Helical" evidence="5">
    <location>
        <begin position="74"/>
        <end position="93"/>
    </location>
</feature>
<keyword evidence="4 5" id="KW-0472">Membrane</keyword>
<dbReference type="PANTHER" id="PTHR43027">
    <property type="entry name" value="DOXORUBICIN RESISTANCE ABC TRANSPORTER PERMEASE PROTEIN DRRC-RELATED"/>
    <property type="match status" value="1"/>
</dbReference>
<dbReference type="InterPro" id="IPR052902">
    <property type="entry name" value="ABC-2_transporter"/>
</dbReference>
<comment type="caution">
    <text evidence="7">The sequence shown here is derived from an EMBL/GenBank/DDBJ whole genome shotgun (WGS) entry which is preliminary data.</text>
</comment>
<feature type="transmembrane region" description="Helical" evidence="5">
    <location>
        <begin position="250"/>
        <end position="268"/>
    </location>
</feature>
<feature type="transmembrane region" description="Helical" evidence="5">
    <location>
        <begin position="144"/>
        <end position="165"/>
    </location>
</feature>
<dbReference type="InterPro" id="IPR013525">
    <property type="entry name" value="ABC2_TM"/>
</dbReference>
<dbReference type="Proteomes" id="UP001067235">
    <property type="component" value="Unassembled WGS sequence"/>
</dbReference>
<sequence>MTTMSPPTTAGVGFGRRPLTALSKAEYRQFRRNKTLVIMGTVFPVALPLITFFLTRNDSGTTAEVATTGLEMFALMAFLFVQYYSVLSLITTRRGEGVLKRLRTGEASDWQIQAAPAVPSALLTVLGGAIVAGVIYGAGSPAPINAAALVIALVAGIIVFSLLGLATSAVTKNAEAAQITSMPVMILAFVGLTSIRDVLPDRMAGIVDWTPFAALSDLISLGASGKLATAGEATAAADFAGTFTEMGQPLATLGLWTVLTLAVIKTSFRWDDRR</sequence>
<keyword evidence="3 5" id="KW-1133">Transmembrane helix</keyword>
<keyword evidence="8" id="KW-1185">Reference proteome</keyword>
<feature type="transmembrane region" description="Helical" evidence="5">
    <location>
        <begin position="114"/>
        <end position="138"/>
    </location>
</feature>
<proteinExistence type="predicted"/>
<evidence type="ECO:0000256" key="5">
    <source>
        <dbReference type="SAM" id="Phobius"/>
    </source>
</evidence>
<dbReference type="PANTHER" id="PTHR43027:SF2">
    <property type="entry name" value="TRANSPORT PERMEASE PROTEIN"/>
    <property type="match status" value="1"/>
</dbReference>
<evidence type="ECO:0000259" key="6">
    <source>
        <dbReference type="Pfam" id="PF01061"/>
    </source>
</evidence>
<evidence type="ECO:0000313" key="7">
    <source>
        <dbReference type="EMBL" id="MCZ4551248.1"/>
    </source>
</evidence>
<name>A0ABT4MW55_GORRU</name>
<evidence type="ECO:0000256" key="4">
    <source>
        <dbReference type="ARBA" id="ARBA00023136"/>
    </source>
</evidence>
<evidence type="ECO:0000313" key="8">
    <source>
        <dbReference type="Proteomes" id="UP001067235"/>
    </source>
</evidence>
<feature type="domain" description="ABC-2 type transporter transmembrane" evidence="6">
    <location>
        <begin position="19"/>
        <end position="189"/>
    </location>
</feature>
<evidence type="ECO:0000256" key="1">
    <source>
        <dbReference type="ARBA" id="ARBA00004141"/>
    </source>
</evidence>
<organism evidence="7 8">
    <name type="scientific">Gordonia rubripertincta</name>
    <name type="common">Rhodococcus corallinus</name>
    <dbReference type="NCBI Taxonomy" id="36822"/>
    <lineage>
        <taxon>Bacteria</taxon>
        <taxon>Bacillati</taxon>
        <taxon>Actinomycetota</taxon>
        <taxon>Actinomycetes</taxon>
        <taxon>Mycobacteriales</taxon>
        <taxon>Gordoniaceae</taxon>
        <taxon>Gordonia</taxon>
    </lineage>
</organism>
<keyword evidence="2 5" id="KW-0812">Transmembrane</keyword>
<feature type="transmembrane region" description="Helical" evidence="5">
    <location>
        <begin position="177"/>
        <end position="195"/>
    </location>
</feature>
<feature type="transmembrane region" description="Helical" evidence="5">
    <location>
        <begin position="36"/>
        <end position="54"/>
    </location>
</feature>
<dbReference type="Pfam" id="PF01061">
    <property type="entry name" value="ABC2_membrane"/>
    <property type="match status" value="1"/>
</dbReference>
<comment type="subcellular location">
    <subcellularLocation>
        <location evidence="1">Membrane</location>
        <topology evidence="1">Multi-pass membrane protein</topology>
    </subcellularLocation>
</comment>